<dbReference type="SUPFAM" id="SSF56209">
    <property type="entry name" value="Nitrile hydratase alpha chain"/>
    <property type="match status" value="1"/>
</dbReference>
<dbReference type="GO" id="GO:0046914">
    <property type="term" value="F:transition metal ion binding"/>
    <property type="evidence" value="ECO:0007669"/>
    <property type="project" value="InterPro"/>
</dbReference>
<dbReference type="RefSeq" id="WP_169161802.1">
    <property type="nucleotide sequence ID" value="NZ_JABBFW010000013.1"/>
</dbReference>
<dbReference type="InterPro" id="IPR022261">
    <property type="entry name" value="RNP_Burkhold"/>
</dbReference>
<evidence type="ECO:0000313" key="1">
    <source>
        <dbReference type="EMBL" id="NML16904.1"/>
    </source>
</evidence>
<proteinExistence type="predicted"/>
<dbReference type="Proteomes" id="UP000574067">
    <property type="component" value="Unassembled WGS sequence"/>
</dbReference>
<comment type="caution">
    <text evidence="1">The sequence shown here is derived from an EMBL/GenBank/DDBJ whole genome shotgun (WGS) entry which is preliminary data.</text>
</comment>
<evidence type="ECO:0000313" key="2">
    <source>
        <dbReference type="Proteomes" id="UP000574067"/>
    </source>
</evidence>
<dbReference type="GO" id="GO:0003824">
    <property type="term" value="F:catalytic activity"/>
    <property type="evidence" value="ECO:0007669"/>
    <property type="project" value="InterPro"/>
</dbReference>
<sequence>MPRNNQIPSYDSLLEFQEVYLRAVALAWTNAQFKQDFLADPTGALANYFGYQCPWNVDLKVREATGPGQGWDAKKKQWTLPPVRTTFGVPVAPKVEEQLIAFAAYNCAGPTYLFTCC</sequence>
<accession>A0A848FBL1</accession>
<dbReference type="EMBL" id="JABBFW010000013">
    <property type="protein sequence ID" value="NML16904.1"/>
    <property type="molecule type" value="Genomic_DNA"/>
</dbReference>
<keyword evidence="2" id="KW-1185">Reference proteome</keyword>
<evidence type="ECO:0008006" key="3">
    <source>
        <dbReference type="Google" id="ProtNLM"/>
    </source>
</evidence>
<dbReference type="AlphaFoldDB" id="A0A848FBL1"/>
<protein>
    <recommendedName>
        <fullName evidence="3">Ribosomal natural product, two-chain TOMM family</fullName>
    </recommendedName>
</protein>
<gene>
    <name evidence="1" type="ORF">HHL10_18135</name>
</gene>
<organism evidence="1 2">
    <name type="scientific">Azohydromonas caseinilytica</name>
    <dbReference type="NCBI Taxonomy" id="2728836"/>
    <lineage>
        <taxon>Bacteria</taxon>
        <taxon>Pseudomonadati</taxon>
        <taxon>Pseudomonadota</taxon>
        <taxon>Betaproteobacteria</taxon>
        <taxon>Burkholderiales</taxon>
        <taxon>Sphaerotilaceae</taxon>
        <taxon>Azohydromonas</taxon>
    </lineage>
</organism>
<dbReference type="NCBIfam" id="TIGR03795">
    <property type="entry name" value="RNP_Burkhold"/>
    <property type="match status" value="1"/>
</dbReference>
<name>A0A848FBL1_9BURK</name>
<dbReference type="Gene3D" id="3.90.330.10">
    <property type="entry name" value="Nitrile hydratase alpha /Thiocyanate hydrolase gamma"/>
    <property type="match status" value="1"/>
</dbReference>
<dbReference type="InterPro" id="IPR036648">
    <property type="entry name" value="CN_Hdrase_a/SCN_Hdrase_g_sf"/>
</dbReference>
<reference evidence="1 2" key="1">
    <citation type="submission" date="2020-04" db="EMBL/GenBank/DDBJ databases">
        <title>Azohydromonas sp. isolated from soil.</title>
        <authorList>
            <person name="Dahal R.H."/>
        </authorList>
    </citation>
    <scope>NUCLEOTIDE SEQUENCE [LARGE SCALE GENOMIC DNA]</scope>
    <source>
        <strain evidence="1 2">G-1-1-14</strain>
    </source>
</reference>